<evidence type="ECO:0000313" key="6">
    <source>
        <dbReference type="EMBL" id="KAG2178893.1"/>
    </source>
</evidence>
<dbReference type="Pfam" id="PF01920">
    <property type="entry name" value="Prefoldin_2"/>
    <property type="match status" value="1"/>
</dbReference>
<dbReference type="FunFam" id="1.10.287.370:FF:000005">
    <property type="entry name" value="Prefoldin subunit 4"/>
    <property type="match status" value="1"/>
</dbReference>
<comment type="function">
    <text evidence="3 4">Binds specifically to cytosolic chaperonin (c-CPN) and transfers target proteins to it. Binds to nascent polypeptide chain and promotes folding in an environment in which there are many competing pathways for nonnative proteins.</text>
</comment>
<accession>A0A8H7PRJ7</accession>
<evidence type="ECO:0000313" key="7">
    <source>
        <dbReference type="Proteomes" id="UP000654370"/>
    </source>
</evidence>
<dbReference type="GO" id="GO:0005737">
    <property type="term" value="C:cytoplasm"/>
    <property type="evidence" value="ECO:0007669"/>
    <property type="project" value="TreeGrafter"/>
</dbReference>
<dbReference type="InterPro" id="IPR002777">
    <property type="entry name" value="PFD_beta-like"/>
</dbReference>
<dbReference type="CDD" id="cd23165">
    <property type="entry name" value="Prefoldin_4"/>
    <property type="match status" value="1"/>
</dbReference>
<evidence type="ECO:0000256" key="4">
    <source>
        <dbReference type="PIRNR" id="PIRNR016477"/>
    </source>
</evidence>
<sequence>MSNIKMLNEKDEEEVEVSWEDQQKINAFSKLNAKTDDLEEQYEKLKQEKEYLDDLSMELELADDDEPVRYKIGDAFVHMPLDKALERITSDSEKVSADLEELKSQMDNVQDQMAELKKALYGKFGTSINLEKD</sequence>
<dbReference type="PANTHER" id="PTHR21100:SF9">
    <property type="entry name" value="PREFOLDIN SUBUNIT 4"/>
    <property type="match status" value="1"/>
</dbReference>
<evidence type="ECO:0000256" key="1">
    <source>
        <dbReference type="ARBA" id="ARBA00008045"/>
    </source>
</evidence>
<evidence type="ECO:0000256" key="5">
    <source>
        <dbReference type="SAM" id="Coils"/>
    </source>
</evidence>
<keyword evidence="2 4" id="KW-0143">Chaperone</keyword>
<comment type="subunit">
    <text evidence="4">Heterohexamer of two PFD-alpha type and four PFD-beta type subunits.</text>
</comment>
<dbReference type="InterPro" id="IPR016661">
    <property type="entry name" value="PFDN4"/>
</dbReference>
<reference evidence="6" key="1">
    <citation type="submission" date="2020-12" db="EMBL/GenBank/DDBJ databases">
        <title>Metabolic potential, ecology and presence of endohyphal bacteria is reflected in genomic diversity of Mucoromycotina.</title>
        <authorList>
            <person name="Muszewska A."/>
            <person name="Okrasinska A."/>
            <person name="Steczkiewicz K."/>
            <person name="Drgas O."/>
            <person name="Orlowska M."/>
            <person name="Perlinska-Lenart U."/>
            <person name="Aleksandrzak-Piekarczyk T."/>
            <person name="Szatraj K."/>
            <person name="Zielenkiewicz U."/>
            <person name="Pilsyk S."/>
            <person name="Malc E."/>
            <person name="Mieczkowski P."/>
            <person name="Kruszewska J.S."/>
            <person name="Biernat P."/>
            <person name="Pawlowska J."/>
        </authorList>
    </citation>
    <scope>NUCLEOTIDE SEQUENCE</scope>
    <source>
        <strain evidence="6">WA0000067209</strain>
    </source>
</reference>
<dbReference type="AlphaFoldDB" id="A0A8H7PRJ7"/>
<dbReference type="InterPro" id="IPR009053">
    <property type="entry name" value="Prefoldin"/>
</dbReference>
<dbReference type="OrthoDB" id="10250441at2759"/>
<dbReference type="GO" id="GO:0051082">
    <property type="term" value="F:unfolded protein binding"/>
    <property type="evidence" value="ECO:0007669"/>
    <property type="project" value="InterPro"/>
</dbReference>
<keyword evidence="5" id="KW-0175">Coiled coil</keyword>
<comment type="caution">
    <text evidence="6">The sequence shown here is derived from an EMBL/GenBank/DDBJ whole genome shotgun (WGS) entry which is preliminary data.</text>
</comment>
<dbReference type="Gene3D" id="1.10.287.370">
    <property type="match status" value="1"/>
</dbReference>
<proteinExistence type="inferred from homology"/>
<protein>
    <recommendedName>
        <fullName evidence="4">Prefoldin subunit 4</fullName>
    </recommendedName>
</protein>
<organism evidence="6 7">
    <name type="scientific">Mortierella isabellina</name>
    <name type="common">Filamentous fungus</name>
    <name type="synonym">Umbelopsis isabellina</name>
    <dbReference type="NCBI Taxonomy" id="91625"/>
    <lineage>
        <taxon>Eukaryota</taxon>
        <taxon>Fungi</taxon>
        <taxon>Fungi incertae sedis</taxon>
        <taxon>Mucoromycota</taxon>
        <taxon>Mucoromycotina</taxon>
        <taxon>Umbelopsidomycetes</taxon>
        <taxon>Umbelopsidales</taxon>
        <taxon>Umbelopsidaceae</taxon>
        <taxon>Umbelopsis</taxon>
    </lineage>
</organism>
<dbReference type="PANTHER" id="PTHR21100">
    <property type="entry name" value="PREFOLDIN SUBUNIT 4"/>
    <property type="match status" value="1"/>
</dbReference>
<feature type="coiled-coil region" evidence="5">
    <location>
        <begin position="28"/>
        <end position="119"/>
    </location>
</feature>
<evidence type="ECO:0000256" key="3">
    <source>
        <dbReference type="ARBA" id="ARBA00024667"/>
    </source>
</evidence>
<dbReference type="SUPFAM" id="SSF46579">
    <property type="entry name" value="Prefoldin"/>
    <property type="match status" value="1"/>
</dbReference>
<dbReference type="EMBL" id="JAEPQZ010000007">
    <property type="protein sequence ID" value="KAG2178893.1"/>
    <property type="molecule type" value="Genomic_DNA"/>
</dbReference>
<dbReference type="GO" id="GO:0016272">
    <property type="term" value="C:prefoldin complex"/>
    <property type="evidence" value="ECO:0007669"/>
    <property type="project" value="UniProtKB-UniRule"/>
</dbReference>
<evidence type="ECO:0000256" key="2">
    <source>
        <dbReference type="ARBA" id="ARBA00023186"/>
    </source>
</evidence>
<dbReference type="Proteomes" id="UP000654370">
    <property type="component" value="Unassembled WGS sequence"/>
</dbReference>
<dbReference type="PIRSF" id="PIRSF016477">
    <property type="entry name" value="Prefoldin_subunit_4"/>
    <property type="match status" value="1"/>
</dbReference>
<keyword evidence="7" id="KW-1185">Reference proteome</keyword>
<comment type="similarity">
    <text evidence="1 4">Belongs to the prefoldin subunit beta family.</text>
</comment>
<gene>
    <name evidence="6" type="ORF">INT43_001740</name>
</gene>
<name>A0A8H7PRJ7_MORIS</name>
<dbReference type="GO" id="GO:0006457">
    <property type="term" value="P:protein folding"/>
    <property type="evidence" value="ECO:0007669"/>
    <property type="project" value="UniProtKB-UniRule"/>
</dbReference>